<dbReference type="AlphaFoldDB" id="A0A432Y0W3"/>
<evidence type="ECO:0000259" key="3">
    <source>
        <dbReference type="Pfam" id="PF14870"/>
    </source>
</evidence>
<sequence>MYGFGKICNSKHNNSKTEKKQEGSMIRTRVCASAVALAFSLAAAAQEAPVDDYDVIYAPAMIAPEATSAVLTEIATTADRQVAVGDYGVIVTREHGSDDWQQADVPTSVFLTSVDFANDSIGWAVGHHGVILQTTDGGQTWERQLDGFQYIDLQLAYYEERVAELEAELASDELDPEQQMELEFQLDNALFQLDNAVFAQEEGPTKPFLDVLALSADELIVSGAYGALLSSNDGGASWQIRDDRIENPDGFHLNAIQNLGDTLFLAGEAGQLFRSDDRGLSWETLTSPYYGSFFGMYIDQQERLWVYGLRGNIFVSEDQGESFTQVKLEDPVNINAAIDAPDDGLYFVGNGGVVAYLSADGELVEHTHKSGAVLTDLVINADGNLTFVGQRGVLSMPSSALTEKD</sequence>
<accession>A0A432Y0W3</accession>
<keyword evidence="2" id="KW-0604">Photosystem II</keyword>
<reference evidence="5" key="1">
    <citation type="journal article" date="2018" name="Front. Microbiol.">
        <title>Genome-Based Analysis Reveals the Taxonomy and Diversity of the Family Idiomarinaceae.</title>
        <authorList>
            <person name="Liu Y."/>
            <person name="Lai Q."/>
            <person name="Shao Z."/>
        </authorList>
    </citation>
    <scope>NUCLEOTIDE SEQUENCE [LARGE SCALE GENOMIC DNA]</scope>
    <source>
        <strain evidence="5">BH195</strain>
    </source>
</reference>
<dbReference type="GO" id="GO:0009523">
    <property type="term" value="C:photosystem II"/>
    <property type="evidence" value="ECO:0007669"/>
    <property type="project" value="UniProtKB-KW"/>
</dbReference>
<evidence type="ECO:0000313" key="5">
    <source>
        <dbReference type="Proteomes" id="UP000287198"/>
    </source>
</evidence>
<name>A0A432Y0W3_9GAMM</name>
<feature type="domain" description="Photosynthesis system II assembly factor Ycf48/Hcf136-like" evidence="3">
    <location>
        <begin position="208"/>
        <end position="285"/>
    </location>
</feature>
<dbReference type="Pfam" id="PF14870">
    <property type="entry name" value="PSII_BNR"/>
    <property type="match status" value="2"/>
</dbReference>
<proteinExistence type="predicted"/>
<protein>
    <recommendedName>
        <fullName evidence="3">Photosynthesis system II assembly factor Ycf48/Hcf136-like domain-containing protein</fullName>
    </recommendedName>
</protein>
<dbReference type="PANTHER" id="PTHR47199:SF2">
    <property type="entry name" value="PHOTOSYSTEM II STABILITY_ASSEMBLY FACTOR HCF136, CHLOROPLASTIC"/>
    <property type="match status" value="1"/>
</dbReference>
<dbReference type="InterPro" id="IPR015943">
    <property type="entry name" value="WD40/YVTN_repeat-like_dom_sf"/>
</dbReference>
<dbReference type="Gene3D" id="2.130.10.10">
    <property type="entry name" value="YVTN repeat-like/Quinoprotein amine dehydrogenase"/>
    <property type="match status" value="1"/>
</dbReference>
<evidence type="ECO:0000256" key="2">
    <source>
        <dbReference type="ARBA" id="ARBA00023276"/>
    </source>
</evidence>
<dbReference type="GO" id="GO:0015979">
    <property type="term" value="P:photosynthesis"/>
    <property type="evidence" value="ECO:0007669"/>
    <property type="project" value="UniProtKB-KW"/>
</dbReference>
<dbReference type="Proteomes" id="UP000287198">
    <property type="component" value="Unassembled WGS sequence"/>
</dbReference>
<evidence type="ECO:0000313" key="4">
    <source>
        <dbReference type="EMBL" id="RUO54581.1"/>
    </source>
</evidence>
<organism evidence="4 5">
    <name type="scientific">Pseudidiomarina halophila</name>
    <dbReference type="NCBI Taxonomy" id="1449799"/>
    <lineage>
        <taxon>Bacteria</taxon>
        <taxon>Pseudomonadati</taxon>
        <taxon>Pseudomonadota</taxon>
        <taxon>Gammaproteobacteria</taxon>
        <taxon>Alteromonadales</taxon>
        <taxon>Idiomarinaceae</taxon>
        <taxon>Pseudidiomarina</taxon>
    </lineage>
</organism>
<dbReference type="PANTHER" id="PTHR47199">
    <property type="entry name" value="PHOTOSYSTEM II STABILITY/ASSEMBLY FACTOR HCF136, CHLOROPLASTIC"/>
    <property type="match status" value="1"/>
</dbReference>
<keyword evidence="5" id="KW-1185">Reference proteome</keyword>
<keyword evidence="1" id="KW-0602">Photosynthesis</keyword>
<dbReference type="EMBL" id="PIPW01000001">
    <property type="protein sequence ID" value="RUO54581.1"/>
    <property type="molecule type" value="Genomic_DNA"/>
</dbReference>
<dbReference type="SUPFAM" id="SSF110296">
    <property type="entry name" value="Oligoxyloglucan reducing end-specific cellobiohydrolase"/>
    <property type="match status" value="1"/>
</dbReference>
<dbReference type="InterPro" id="IPR028203">
    <property type="entry name" value="PSII_CF48-like_dom"/>
</dbReference>
<feature type="domain" description="Photosynthesis system II assembly factor Ycf48/Hcf136-like" evidence="3">
    <location>
        <begin position="97"/>
        <end position="147"/>
    </location>
</feature>
<gene>
    <name evidence="4" type="ORF">CWI69_04005</name>
</gene>
<evidence type="ECO:0000256" key="1">
    <source>
        <dbReference type="ARBA" id="ARBA00022531"/>
    </source>
</evidence>
<comment type="caution">
    <text evidence="4">The sequence shown here is derived from an EMBL/GenBank/DDBJ whole genome shotgun (WGS) entry which is preliminary data.</text>
</comment>
<dbReference type="OrthoDB" id="9813892at2"/>